<proteinExistence type="predicted"/>
<protein>
    <submittedName>
        <fullName evidence="1">Uncharacterized protein</fullName>
    </submittedName>
</protein>
<feature type="non-terminal residue" evidence="1">
    <location>
        <position position="224"/>
    </location>
</feature>
<organism evidence="1 2">
    <name type="scientific">Corynebacterium simulans</name>
    <dbReference type="NCBI Taxonomy" id="146827"/>
    <lineage>
        <taxon>Bacteria</taxon>
        <taxon>Bacillati</taxon>
        <taxon>Actinomycetota</taxon>
        <taxon>Actinomycetes</taxon>
        <taxon>Mycobacteriales</taxon>
        <taxon>Corynebacteriaceae</taxon>
        <taxon>Corynebacterium</taxon>
    </lineage>
</organism>
<name>A0ABR5V6A7_9CORY</name>
<gene>
    <name evidence="1" type="ORF">WM41_2510</name>
</gene>
<comment type="caution">
    <text evidence="1">The sequence shown here is derived from an EMBL/GenBank/DDBJ whole genome shotgun (WGS) entry which is preliminary data.</text>
</comment>
<dbReference type="EMBL" id="LTEB01000050">
    <property type="protein sequence ID" value="KXU16895.1"/>
    <property type="molecule type" value="Genomic_DNA"/>
</dbReference>
<keyword evidence="2" id="KW-1185">Reference proteome</keyword>
<evidence type="ECO:0000313" key="2">
    <source>
        <dbReference type="Proteomes" id="UP000070339"/>
    </source>
</evidence>
<evidence type="ECO:0000313" key="1">
    <source>
        <dbReference type="EMBL" id="KXU16895.1"/>
    </source>
</evidence>
<accession>A0ABR5V6A7</accession>
<dbReference type="Proteomes" id="UP000070339">
    <property type="component" value="Unassembled WGS sequence"/>
</dbReference>
<reference evidence="1 2" key="1">
    <citation type="journal article" date="2016" name="Int. J. Syst. Evol. Microbiol.">
        <title>Resolving the Complexity of Human Skin Metagenomes Using Single-Molecule Sequencing.</title>
        <authorList>
            <consortium name="NISC Comparative Sequencing Program"/>
            <person name="Tsai Y.C."/>
            <person name="Conlan S."/>
            <person name="Deming C."/>
            <person name="Segre J.A."/>
            <person name="Kong H.H."/>
            <person name="Korlach J."/>
            <person name="Oh J."/>
        </authorList>
    </citation>
    <scope>NUCLEOTIDE SEQUENCE [LARGE SCALE GENOMIC DNA]</scope>
    <source>
        <strain evidence="1 2">1B08</strain>
    </source>
</reference>
<sequence length="224" mass="23740">MKLFIEAWANASSSGSVYAIIKELIGAMGGATEKELSSLVEQSRIYADAAQKAQASGVAWDKGLITSALGSLDHAPVGVGSVSAADAQSLGAPVDSRGTVQTLEAGGHKLQTYFVAQNSQIQVWSRIHAGAWSPWMKQVLPGDVDYLRENLWKRGGLNKSIDDAPIGVSVITTNTASQAAGAPLQGYSIVVTYEMGGAKLQSITGLENGYRILWRRFTNGKWGV</sequence>